<evidence type="ECO:0000256" key="2">
    <source>
        <dbReference type="SAM" id="Phobius"/>
    </source>
</evidence>
<sequence length="653" mass="69385">MTRATSTLTAVITAPPPPWYARCSPSLASSARLATLVLACTSLAVLAPALASAVALALELVARFYGPRLLLQLGPARPRPRHLVAGLCAGARARAPEALDVDPDLVKRSQLARPPEMSRKAPKDASPSSVSASLPPSQPQAQSKWYKRGPARALATFFSPRPISITQQHPPTMSGLYPRAAKETPAIDVLYPPKGGASYPVAAGLPESARGLLSGSVDDIVERQPDFYLASHYASTRIYNKITRRVVVGGAPPIPPARRRRPFPVVLVHPALLPGAVDKIPFLHPIDLNRIAPPVYRLLDATNRIANVVNENLALGSPEVQKYLSEFDGDLPPFFFRGLKECDHCSSDPDHTGSCLFATLGRAAPSSTPAFALRCLWSIAANEATTFSFKTSTGVEVKNVELFAALVNAPKKAANGDDKPAPVAFETTVWWDGKDPKPVVVDNSHYKGPVTKGVATATKDEKPASQVQVFVPLRPEVRIGVPPKGTGAGVGTGIQSLAPETDKEDEHDPKKLQVILKDQSKLGLITVPPVPTFQEKVEPVLPVLNLAELVVAPKAAPASAPGLVRDLAAVFDSHAEAARVALTTNVYHARVEHASKVEEARAAFEAQVKAADAGYVAKVEVARAEHAAGVEEHNRRVRAVAAAVGQIGLIAAK</sequence>
<proteinExistence type="predicted"/>
<evidence type="ECO:0000256" key="1">
    <source>
        <dbReference type="SAM" id="MobiDB-lite"/>
    </source>
</evidence>
<protein>
    <submittedName>
        <fullName evidence="3">Uncharacterized protein</fullName>
    </submittedName>
</protein>
<keyword evidence="2" id="KW-1133">Transmembrane helix</keyword>
<feature type="transmembrane region" description="Helical" evidence="2">
    <location>
        <begin position="33"/>
        <end position="58"/>
    </location>
</feature>
<evidence type="ECO:0000313" key="4">
    <source>
        <dbReference type="Proteomes" id="UP001565368"/>
    </source>
</evidence>
<keyword evidence="2" id="KW-0472">Membrane</keyword>
<accession>A0ABR3Q8P7</accession>
<feature type="region of interest" description="Disordered" evidence="1">
    <location>
        <begin position="104"/>
        <end position="145"/>
    </location>
</feature>
<organism evidence="3 4">
    <name type="scientific">Vanrija albida</name>
    <dbReference type="NCBI Taxonomy" id="181172"/>
    <lineage>
        <taxon>Eukaryota</taxon>
        <taxon>Fungi</taxon>
        <taxon>Dikarya</taxon>
        <taxon>Basidiomycota</taxon>
        <taxon>Agaricomycotina</taxon>
        <taxon>Tremellomycetes</taxon>
        <taxon>Trichosporonales</taxon>
        <taxon>Trichosporonaceae</taxon>
        <taxon>Vanrija</taxon>
    </lineage>
</organism>
<keyword evidence="2" id="KW-0812">Transmembrane</keyword>
<evidence type="ECO:0000313" key="3">
    <source>
        <dbReference type="EMBL" id="KAL1410806.1"/>
    </source>
</evidence>
<comment type="caution">
    <text evidence="3">The sequence shown here is derived from an EMBL/GenBank/DDBJ whole genome shotgun (WGS) entry which is preliminary data.</text>
</comment>
<gene>
    <name evidence="3" type="ORF">Q8F55_001749</name>
</gene>
<reference evidence="3 4" key="1">
    <citation type="submission" date="2023-08" db="EMBL/GenBank/DDBJ databases">
        <title>Annotated Genome Sequence of Vanrija albida AlHP1.</title>
        <authorList>
            <person name="Herzog R."/>
        </authorList>
    </citation>
    <scope>NUCLEOTIDE SEQUENCE [LARGE SCALE GENOMIC DNA]</scope>
    <source>
        <strain evidence="3 4">AlHP1</strain>
    </source>
</reference>
<name>A0ABR3Q8P7_9TREE</name>
<dbReference type="GeneID" id="95982792"/>
<dbReference type="EMBL" id="JBBXJM010000002">
    <property type="protein sequence ID" value="KAL1410806.1"/>
    <property type="molecule type" value="Genomic_DNA"/>
</dbReference>
<dbReference type="RefSeq" id="XP_069210750.1">
    <property type="nucleotide sequence ID" value="XM_069350364.1"/>
</dbReference>
<keyword evidence="4" id="KW-1185">Reference proteome</keyword>
<feature type="compositionally biased region" description="Low complexity" evidence="1">
    <location>
        <begin position="125"/>
        <end position="143"/>
    </location>
</feature>
<dbReference type="Proteomes" id="UP001565368">
    <property type="component" value="Unassembled WGS sequence"/>
</dbReference>